<dbReference type="NCBIfam" id="TIGR00044">
    <property type="entry name" value="YggS family pyridoxal phosphate-dependent enzyme"/>
    <property type="match status" value="1"/>
</dbReference>
<comment type="similarity">
    <text evidence="2 4">Belongs to the pyridoxal phosphate-binding protein YggS/PROSC family.</text>
</comment>
<dbReference type="HAMAP" id="MF_02087">
    <property type="entry name" value="PLP_homeostasis"/>
    <property type="match status" value="1"/>
</dbReference>
<dbReference type="EMBL" id="CP046640">
    <property type="protein sequence ID" value="QTL98054.1"/>
    <property type="molecule type" value="Genomic_DNA"/>
</dbReference>
<evidence type="ECO:0000313" key="7">
    <source>
        <dbReference type="Proteomes" id="UP000665020"/>
    </source>
</evidence>
<dbReference type="RefSeq" id="WP_230869641.1">
    <property type="nucleotide sequence ID" value="NZ_CP046640.1"/>
</dbReference>
<dbReference type="GO" id="GO:0030170">
    <property type="term" value="F:pyridoxal phosphate binding"/>
    <property type="evidence" value="ECO:0007669"/>
    <property type="project" value="UniProtKB-UniRule"/>
</dbReference>
<dbReference type="InterPro" id="IPR029066">
    <property type="entry name" value="PLP-binding_barrel"/>
</dbReference>
<proteinExistence type="inferred from homology"/>
<evidence type="ECO:0000256" key="3">
    <source>
        <dbReference type="PIRSR" id="PIRSR004848-1"/>
    </source>
</evidence>
<dbReference type="InterPro" id="IPR011078">
    <property type="entry name" value="PyrdxlP_homeostasis"/>
</dbReference>
<evidence type="ECO:0000259" key="5">
    <source>
        <dbReference type="Pfam" id="PF01168"/>
    </source>
</evidence>
<evidence type="ECO:0000313" key="6">
    <source>
        <dbReference type="EMBL" id="QTL98054.1"/>
    </source>
</evidence>
<dbReference type="PIRSF" id="PIRSF004848">
    <property type="entry name" value="YBL036c_PLPDEIII"/>
    <property type="match status" value="1"/>
</dbReference>
<feature type="domain" description="Alanine racemase N-terminal" evidence="5">
    <location>
        <begin position="27"/>
        <end position="227"/>
    </location>
</feature>
<protein>
    <recommendedName>
        <fullName evidence="2">Pyridoxal phosphate homeostasis protein</fullName>
        <shortName evidence="2">PLP homeostasis protein</shortName>
    </recommendedName>
</protein>
<feature type="modified residue" description="N6-(pyridoxal phosphate)lysine" evidence="2 3">
    <location>
        <position position="38"/>
    </location>
</feature>
<evidence type="ECO:0000256" key="2">
    <source>
        <dbReference type="HAMAP-Rule" id="MF_02087"/>
    </source>
</evidence>
<reference evidence="6" key="1">
    <citation type="submission" date="2019-12" db="EMBL/GenBank/DDBJ databases">
        <authorList>
            <person name="zhang j."/>
            <person name="sun C.M."/>
        </authorList>
    </citation>
    <scope>NUCLEOTIDE SEQUENCE</scope>
    <source>
        <strain evidence="6">NS-1</strain>
    </source>
</reference>
<dbReference type="PANTHER" id="PTHR10146">
    <property type="entry name" value="PROLINE SYNTHETASE CO-TRANSCRIBED BACTERIAL HOMOLOG PROTEIN"/>
    <property type="match status" value="1"/>
</dbReference>
<dbReference type="InterPro" id="IPR001608">
    <property type="entry name" value="Ala_racemase_N"/>
</dbReference>
<comment type="function">
    <text evidence="2">Pyridoxal 5'-phosphate (PLP)-binding protein, which is involved in PLP homeostasis.</text>
</comment>
<dbReference type="AlphaFoldDB" id="A0A8A7KIT5"/>
<dbReference type="Proteomes" id="UP000665020">
    <property type="component" value="Chromosome"/>
</dbReference>
<sequence>MAVERLATRLTEVKRRINLAVDRSGRKSGEIKLVAVSKNHPIDKIKYLKEQGISNFGENRVQELLDKAAEIDKISWHFIGHLQRNKVKYLMRMPNCQLIHSLDSWRLAKEIDKQARKNECIMPVLVQVNVAEDENKFGFKLEEVEEFLKKAAELKNLVIKGLMTVVPYTDDPELSRPFFRRLADLKSDLVQKGYDLEELSMGMTNDFEVAIEEGATIVRVGTALFGKRGDYQ</sequence>
<evidence type="ECO:0000256" key="4">
    <source>
        <dbReference type="RuleBase" id="RU004514"/>
    </source>
</evidence>
<dbReference type="Pfam" id="PF01168">
    <property type="entry name" value="Ala_racemase_N"/>
    <property type="match status" value="1"/>
</dbReference>
<dbReference type="PROSITE" id="PS01211">
    <property type="entry name" value="UPF0001"/>
    <property type="match status" value="1"/>
</dbReference>
<keyword evidence="1 2" id="KW-0663">Pyridoxal phosphate</keyword>
<organism evidence="6 7">
    <name type="scientific">Iocasia fonsfrigidae</name>
    <dbReference type="NCBI Taxonomy" id="2682810"/>
    <lineage>
        <taxon>Bacteria</taxon>
        <taxon>Bacillati</taxon>
        <taxon>Bacillota</taxon>
        <taxon>Clostridia</taxon>
        <taxon>Halanaerobiales</taxon>
        <taxon>Halanaerobiaceae</taxon>
        <taxon>Iocasia</taxon>
    </lineage>
</organism>
<evidence type="ECO:0000256" key="1">
    <source>
        <dbReference type="ARBA" id="ARBA00022898"/>
    </source>
</evidence>
<keyword evidence="7" id="KW-1185">Reference proteome</keyword>
<dbReference type="Gene3D" id="3.20.20.10">
    <property type="entry name" value="Alanine racemase"/>
    <property type="match status" value="1"/>
</dbReference>
<accession>A0A8A7KIT5</accession>
<dbReference type="PANTHER" id="PTHR10146:SF14">
    <property type="entry name" value="PYRIDOXAL PHOSPHATE HOMEOSTASIS PROTEIN"/>
    <property type="match status" value="1"/>
</dbReference>
<name>A0A8A7KIT5_9FIRM</name>
<dbReference type="SUPFAM" id="SSF51419">
    <property type="entry name" value="PLP-binding barrel"/>
    <property type="match status" value="1"/>
</dbReference>
<dbReference type="KEGG" id="ifn:GM661_08735"/>
<dbReference type="FunFam" id="3.20.20.10:FF:000018">
    <property type="entry name" value="Pyridoxal phosphate homeostasis protein"/>
    <property type="match status" value="1"/>
</dbReference>
<gene>
    <name evidence="6" type="ORF">GM661_08735</name>
</gene>
<comment type="cofactor">
    <cofactor evidence="3">
        <name>pyridoxal 5'-phosphate</name>
        <dbReference type="ChEBI" id="CHEBI:597326"/>
    </cofactor>
</comment>
<dbReference type="CDD" id="cd00635">
    <property type="entry name" value="PLPDE_III_YBL036c_like"/>
    <property type="match status" value="1"/>
</dbReference>